<evidence type="ECO:0000259" key="16">
    <source>
        <dbReference type="PROSITE" id="PS51390"/>
    </source>
</evidence>
<evidence type="ECO:0000256" key="12">
    <source>
        <dbReference type="SAM" id="SignalP"/>
    </source>
</evidence>
<evidence type="ECO:0000256" key="7">
    <source>
        <dbReference type="ARBA" id="ARBA00022900"/>
    </source>
</evidence>
<keyword evidence="7" id="KW-0722">Serine protease inhibitor</keyword>
<reference evidence="18" key="1">
    <citation type="submission" date="2025-08" db="UniProtKB">
        <authorList>
            <consortium name="Ensembl"/>
        </authorList>
    </citation>
    <scope>IDENTIFICATION</scope>
</reference>
<dbReference type="RefSeq" id="XP_023691222.1">
    <property type="nucleotide sequence ID" value="XM_023835454.2"/>
</dbReference>
<protein>
    <submittedName>
        <fullName evidence="18">WAP, Kazal, immunoglobulin, Kunitz and NTR domain-containing protein 2-like</fullName>
    </submittedName>
</protein>
<dbReference type="GO" id="GO:0007179">
    <property type="term" value="P:transforming growth factor beta receptor signaling pathway"/>
    <property type="evidence" value="ECO:0007669"/>
    <property type="project" value="TreeGrafter"/>
</dbReference>
<dbReference type="InterPro" id="IPR020901">
    <property type="entry name" value="Prtase_inh_Kunz-CS"/>
</dbReference>
<evidence type="ECO:0000256" key="11">
    <source>
        <dbReference type="SAM" id="MobiDB-lite"/>
    </source>
</evidence>
<dbReference type="FunFam" id="4.10.410.10:FF:000020">
    <property type="entry name" value="Collagen, type VI, alpha 3"/>
    <property type="match status" value="1"/>
</dbReference>
<dbReference type="AlphaFoldDB" id="A0A3B3T0R6"/>
<dbReference type="SUPFAM" id="SSF50242">
    <property type="entry name" value="TIMP-like"/>
    <property type="match status" value="1"/>
</dbReference>
<evidence type="ECO:0000259" key="17">
    <source>
        <dbReference type="PROSITE" id="PS51465"/>
    </source>
</evidence>
<dbReference type="InterPro" id="IPR036645">
    <property type="entry name" value="Elafin-like_sf"/>
</dbReference>
<reference evidence="18" key="2">
    <citation type="submission" date="2025-09" db="UniProtKB">
        <authorList>
            <consortium name="Ensembl"/>
        </authorList>
    </citation>
    <scope>IDENTIFICATION</scope>
</reference>
<dbReference type="GeneTree" id="ENSGT00940000158031"/>
<dbReference type="InterPro" id="IPR001134">
    <property type="entry name" value="Netrin_domain"/>
</dbReference>
<dbReference type="SUPFAM" id="SSF57256">
    <property type="entry name" value="Elafin-like"/>
    <property type="match status" value="1"/>
</dbReference>
<dbReference type="Gene3D" id="2.60.40.10">
    <property type="entry name" value="Immunoglobulins"/>
    <property type="match status" value="1"/>
</dbReference>
<dbReference type="OrthoDB" id="4473401at2759"/>
<evidence type="ECO:0000256" key="6">
    <source>
        <dbReference type="ARBA" id="ARBA00022729"/>
    </source>
</evidence>
<comment type="similarity">
    <text evidence="2">Belongs to the WFIKKN family.</text>
</comment>
<dbReference type="PANTHER" id="PTHR45938:SF7">
    <property type="entry name" value="WAP, KAZAL, IMMUNOGLOBULIN, KUNITZ AND NTR DOMAIN-CONTAINING PROTEIN 2"/>
    <property type="match status" value="1"/>
</dbReference>
<dbReference type="GO" id="GO:0050431">
    <property type="term" value="F:transforming growth factor beta binding"/>
    <property type="evidence" value="ECO:0007669"/>
    <property type="project" value="TreeGrafter"/>
</dbReference>
<dbReference type="InterPro" id="IPR008197">
    <property type="entry name" value="WAP_dom"/>
</dbReference>
<dbReference type="InterPro" id="IPR036179">
    <property type="entry name" value="Ig-like_dom_sf"/>
</dbReference>
<dbReference type="Pfam" id="PF13927">
    <property type="entry name" value="Ig_3"/>
    <property type="match status" value="1"/>
</dbReference>
<keyword evidence="4" id="KW-0483">Metalloprotease inhibitor</keyword>
<dbReference type="Pfam" id="PF01759">
    <property type="entry name" value="NTR"/>
    <property type="match status" value="1"/>
</dbReference>
<dbReference type="InterPro" id="IPR018933">
    <property type="entry name" value="Netrin_module_non-TIMP"/>
</dbReference>
<dbReference type="InterPro" id="IPR007110">
    <property type="entry name" value="Ig-like_dom"/>
</dbReference>
<keyword evidence="5" id="KW-0646">Protease inhibitor</keyword>
<dbReference type="InterPro" id="IPR003598">
    <property type="entry name" value="Ig_sub2"/>
</dbReference>
<dbReference type="FunFam" id="2.60.40.10:FF:000032">
    <property type="entry name" value="palladin isoform X1"/>
    <property type="match status" value="1"/>
</dbReference>
<proteinExistence type="inferred from homology"/>
<evidence type="ECO:0000313" key="19">
    <source>
        <dbReference type="Proteomes" id="UP000261540"/>
    </source>
</evidence>
<dbReference type="PROSITE" id="PS50835">
    <property type="entry name" value="IG_LIKE"/>
    <property type="match status" value="1"/>
</dbReference>
<dbReference type="InterPro" id="IPR036880">
    <property type="entry name" value="Kunitz_BPTI_sf"/>
</dbReference>
<keyword evidence="6 12" id="KW-0732">Signal</keyword>
<dbReference type="Gene3D" id="3.30.60.30">
    <property type="match status" value="1"/>
</dbReference>
<dbReference type="FunFam" id="4.10.75.10:FF:000002">
    <property type="entry name" value="WAP, Kazal, immunoglobulin, Kunitz and NTR domain-containing protein 2"/>
    <property type="match status" value="1"/>
</dbReference>
<keyword evidence="9" id="KW-0481">Metalloenzyme inhibitor</keyword>
<keyword evidence="3" id="KW-0964">Secreted</keyword>
<dbReference type="PROSITE" id="PS00280">
    <property type="entry name" value="BPTI_KUNITZ_1"/>
    <property type="match status" value="1"/>
</dbReference>
<dbReference type="Proteomes" id="UP000261540">
    <property type="component" value="Unplaced"/>
</dbReference>
<evidence type="ECO:0000256" key="8">
    <source>
        <dbReference type="ARBA" id="ARBA00023157"/>
    </source>
</evidence>
<dbReference type="Gene3D" id="4.10.410.10">
    <property type="entry name" value="Pancreatic trypsin inhibitor Kunitz domain"/>
    <property type="match status" value="2"/>
</dbReference>
<evidence type="ECO:0000256" key="9">
    <source>
        <dbReference type="ARBA" id="ARBA00023215"/>
    </source>
</evidence>
<dbReference type="PROSITE" id="PS51390">
    <property type="entry name" value="WAP"/>
    <property type="match status" value="1"/>
</dbReference>
<organism evidence="18 19">
    <name type="scientific">Paramormyrops kingsleyae</name>
    <dbReference type="NCBI Taxonomy" id="1676925"/>
    <lineage>
        <taxon>Eukaryota</taxon>
        <taxon>Metazoa</taxon>
        <taxon>Chordata</taxon>
        <taxon>Craniata</taxon>
        <taxon>Vertebrata</taxon>
        <taxon>Euteleostomi</taxon>
        <taxon>Actinopterygii</taxon>
        <taxon>Neopterygii</taxon>
        <taxon>Teleostei</taxon>
        <taxon>Osteoglossocephala</taxon>
        <taxon>Osteoglossomorpha</taxon>
        <taxon>Osteoglossiformes</taxon>
        <taxon>Mormyridae</taxon>
        <taxon>Paramormyrops</taxon>
    </lineage>
</organism>
<feature type="domain" description="Kazal-like" evidence="17">
    <location>
        <begin position="122"/>
        <end position="173"/>
    </location>
</feature>
<dbReference type="Pfam" id="PF00014">
    <property type="entry name" value="Kunitz_BPTI"/>
    <property type="match status" value="2"/>
</dbReference>
<evidence type="ECO:0000256" key="4">
    <source>
        <dbReference type="ARBA" id="ARBA00022608"/>
    </source>
</evidence>
<dbReference type="InterPro" id="IPR013783">
    <property type="entry name" value="Ig-like_fold"/>
</dbReference>
<dbReference type="Pfam" id="PF00095">
    <property type="entry name" value="WAP"/>
    <property type="match status" value="1"/>
</dbReference>
<dbReference type="PROSITE" id="PS50189">
    <property type="entry name" value="NTR"/>
    <property type="match status" value="1"/>
</dbReference>
<dbReference type="SUPFAM" id="SSF100895">
    <property type="entry name" value="Kazal-type serine protease inhibitors"/>
    <property type="match status" value="1"/>
</dbReference>
<dbReference type="FunFam" id="3.30.60.30:FF:000014">
    <property type="entry name" value="WAP, Kazal, immunoglobulin, Kunitz and NTR domain-containing protein 2"/>
    <property type="match status" value="1"/>
</dbReference>
<feature type="domain" description="NTR" evidence="13">
    <location>
        <begin position="440"/>
        <end position="561"/>
    </location>
</feature>
<evidence type="ECO:0000259" key="14">
    <source>
        <dbReference type="PROSITE" id="PS50279"/>
    </source>
</evidence>
<evidence type="ECO:0000256" key="2">
    <source>
        <dbReference type="ARBA" id="ARBA00005743"/>
    </source>
</evidence>
<dbReference type="InterPro" id="IPR003599">
    <property type="entry name" value="Ig_sub"/>
</dbReference>
<dbReference type="Gene3D" id="2.40.50.120">
    <property type="match status" value="1"/>
</dbReference>
<evidence type="ECO:0000313" key="18">
    <source>
        <dbReference type="Ensembl" id="ENSPKIP00000036474.1"/>
    </source>
</evidence>
<dbReference type="GO" id="GO:0048019">
    <property type="term" value="F:receptor antagonist activity"/>
    <property type="evidence" value="ECO:0007669"/>
    <property type="project" value="TreeGrafter"/>
</dbReference>
<feature type="domain" description="BPTI/Kunitz inhibitor" evidence="14">
    <location>
        <begin position="382"/>
        <end position="432"/>
    </location>
</feature>
<dbReference type="SMART" id="SM00409">
    <property type="entry name" value="IG"/>
    <property type="match status" value="1"/>
</dbReference>
<dbReference type="GeneID" id="111855936"/>
<dbReference type="CDD" id="cd22605">
    <property type="entry name" value="Kunitz_WFIKKN_1-like"/>
    <property type="match status" value="1"/>
</dbReference>
<sequence length="571" mass="62781">MWWLLFPRWIWFFVGQSFVLLLHGRSQAVALPKVAYSHAGMCPNEMNPNLWVDAMSTCTRECESDQDCEPFEKCCSNVCGSRSCVAARYLDAQGRKGPLGMPAGATCDRFMCPQQGSECDVWDGQLVCKCRDRCEREPRFTCASDGMTYYNRCYMDAEACSRGVSLTEVACRFHLAWPDASPPPAETTPPPPTTPPQTTPPDAIPPSLTAEPTHQSVLEGDTASFLCEVTGRPVPQLTWQKQAGVGKENEIMRPNYVQGNVVVTNVGQLVIYNAQPQDAGIYTCAAHNPGGSLQAHFPLSVVRRGSVEKEELHTNSSHFPVDECRKPPDTDDCGGESPSWYYDAKKADCFAFTYGGCDGNGNRFESYEACARACGSDAATSCHQPWFQGPCKAYEPRWAYRAEKRRCEPFVYGGCGGNGNNFANKEACEAACLSQKARGCRQCKPRQKMATSFCKSDFVVLGRMAEPTADQDSGHVLVTVEEILKDEKMGLRFLGREPLEVTLLDVDRGCPCPSVSGATGQLIIMGDVHQGMAVLQPHSFVGPSNARRLKKLREVIQKNSCDVLKEFPGAQ</sequence>
<feature type="compositionally biased region" description="Pro residues" evidence="11">
    <location>
        <begin position="180"/>
        <end position="204"/>
    </location>
</feature>
<dbReference type="Gene3D" id="4.10.75.10">
    <property type="entry name" value="Elafin-like"/>
    <property type="match status" value="1"/>
</dbReference>
<evidence type="ECO:0000256" key="1">
    <source>
        <dbReference type="ARBA" id="ARBA00004613"/>
    </source>
</evidence>
<dbReference type="PROSITE" id="PS51465">
    <property type="entry name" value="KAZAL_2"/>
    <property type="match status" value="1"/>
</dbReference>
<keyword evidence="19" id="KW-1185">Reference proteome</keyword>
<feature type="region of interest" description="Disordered" evidence="11">
    <location>
        <begin position="180"/>
        <end position="215"/>
    </location>
</feature>
<evidence type="ECO:0000259" key="15">
    <source>
        <dbReference type="PROSITE" id="PS50835"/>
    </source>
</evidence>
<dbReference type="PANTHER" id="PTHR45938">
    <property type="entry name" value="ACP24A4-RELATED"/>
    <property type="match status" value="1"/>
</dbReference>
<feature type="signal peptide" evidence="12">
    <location>
        <begin position="1"/>
        <end position="28"/>
    </location>
</feature>
<dbReference type="CDD" id="cd00104">
    <property type="entry name" value="KAZAL_FS"/>
    <property type="match status" value="1"/>
</dbReference>
<evidence type="ECO:0000256" key="3">
    <source>
        <dbReference type="ARBA" id="ARBA00022525"/>
    </source>
</evidence>
<dbReference type="STRING" id="1676925.ENSPKIP00000036474"/>
<dbReference type="SUPFAM" id="SSF48726">
    <property type="entry name" value="Immunoglobulin"/>
    <property type="match status" value="1"/>
</dbReference>
<dbReference type="Ensembl" id="ENSPKIT00000017421.1">
    <property type="protein sequence ID" value="ENSPKIP00000036474.1"/>
    <property type="gene ID" value="ENSPKIG00000015033.1"/>
</dbReference>
<keyword evidence="8" id="KW-1015">Disulfide bond</keyword>
<dbReference type="SUPFAM" id="SSF57362">
    <property type="entry name" value="BPTI-like"/>
    <property type="match status" value="2"/>
</dbReference>
<dbReference type="InterPro" id="IPR002223">
    <property type="entry name" value="Kunitz_BPTI"/>
</dbReference>
<dbReference type="GO" id="GO:0004867">
    <property type="term" value="F:serine-type endopeptidase inhibitor activity"/>
    <property type="evidence" value="ECO:0007669"/>
    <property type="project" value="UniProtKB-KW"/>
</dbReference>
<feature type="chain" id="PRO_5017260962" evidence="12">
    <location>
        <begin position="29"/>
        <end position="571"/>
    </location>
</feature>
<evidence type="ECO:0000256" key="5">
    <source>
        <dbReference type="ARBA" id="ARBA00022690"/>
    </source>
</evidence>
<dbReference type="KEGG" id="pki:111855936"/>
<dbReference type="InterPro" id="IPR036058">
    <property type="entry name" value="Kazal_dom_sf"/>
</dbReference>
<name>A0A3B3T0R6_9TELE</name>
<feature type="domain" description="Ig-like" evidence="15">
    <location>
        <begin position="206"/>
        <end position="300"/>
    </location>
</feature>
<feature type="domain" description="BPTI/Kunitz inhibitor" evidence="14">
    <location>
        <begin position="324"/>
        <end position="374"/>
    </location>
</feature>
<dbReference type="PROSITE" id="PS50279">
    <property type="entry name" value="BPTI_KUNITZ_2"/>
    <property type="match status" value="2"/>
</dbReference>
<dbReference type="GO" id="GO:0005615">
    <property type="term" value="C:extracellular space"/>
    <property type="evidence" value="ECO:0007669"/>
    <property type="project" value="TreeGrafter"/>
</dbReference>
<accession>A0A3B3T0R6</accession>
<comment type="subcellular location">
    <subcellularLocation>
        <location evidence="1">Secreted</location>
    </subcellularLocation>
</comment>
<dbReference type="InterPro" id="IPR008993">
    <property type="entry name" value="TIMP-like_OB-fold"/>
</dbReference>
<evidence type="ECO:0000259" key="13">
    <source>
        <dbReference type="PROSITE" id="PS50189"/>
    </source>
</evidence>
<keyword evidence="10" id="KW-0393">Immunoglobulin domain</keyword>
<dbReference type="InterPro" id="IPR002350">
    <property type="entry name" value="Kazal_dom"/>
</dbReference>
<dbReference type="SMART" id="SM00408">
    <property type="entry name" value="IGc2"/>
    <property type="match status" value="1"/>
</dbReference>
<dbReference type="PRINTS" id="PR00759">
    <property type="entry name" value="BASICPTASE"/>
</dbReference>
<dbReference type="SMART" id="SM00217">
    <property type="entry name" value="WAP"/>
    <property type="match status" value="1"/>
</dbReference>
<evidence type="ECO:0000256" key="10">
    <source>
        <dbReference type="ARBA" id="ARBA00023319"/>
    </source>
</evidence>
<feature type="domain" description="WAP" evidence="16">
    <location>
        <begin position="35"/>
        <end position="88"/>
    </location>
</feature>
<dbReference type="SMART" id="SM00131">
    <property type="entry name" value="KU"/>
    <property type="match status" value="2"/>
</dbReference>